<protein>
    <recommendedName>
        <fullName evidence="4">Histone deacetylase</fullName>
    </recommendedName>
</protein>
<feature type="region of interest" description="Disordered" evidence="1">
    <location>
        <begin position="85"/>
        <end position="156"/>
    </location>
</feature>
<dbReference type="AlphaFoldDB" id="A0A674K1C3"/>
<evidence type="ECO:0000313" key="3">
    <source>
        <dbReference type="Proteomes" id="UP000472274"/>
    </source>
</evidence>
<reference evidence="2" key="1">
    <citation type="submission" date="2025-08" db="UniProtKB">
        <authorList>
            <consortium name="Ensembl"/>
        </authorList>
    </citation>
    <scope>IDENTIFICATION</scope>
</reference>
<evidence type="ECO:0000313" key="2">
    <source>
        <dbReference type="Ensembl" id="ENSTMTP00000027445.1"/>
    </source>
</evidence>
<evidence type="ECO:0000256" key="1">
    <source>
        <dbReference type="SAM" id="MobiDB-lite"/>
    </source>
</evidence>
<keyword evidence="3" id="KW-1185">Reference proteome</keyword>
<dbReference type="Proteomes" id="UP000472274">
    <property type="component" value="Unplaced"/>
</dbReference>
<evidence type="ECO:0008006" key="4">
    <source>
        <dbReference type="Google" id="ProtNLM"/>
    </source>
</evidence>
<organism evidence="2 3">
    <name type="scientific">Terrapene triunguis</name>
    <name type="common">Three-toed box turtle</name>
    <dbReference type="NCBI Taxonomy" id="2587831"/>
    <lineage>
        <taxon>Eukaryota</taxon>
        <taxon>Metazoa</taxon>
        <taxon>Chordata</taxon>
        <taxon>Craniata</taxon>
        <taxon>Vertebrata</taxon>
        <taxon>Euteleostomi</taxon>
        <taxon>Archelosauria</taxon>
        <taxon>Testudinata</taxon>
        <taxon>Testudines</taxon>
        <taxon>Cryptodira</taxon>
        <taxon>Durocryptodira</taxon>
        <taxon>Testudinoidea</taxon>
        <taxon>Emydidae</taxon>
        <taxon>Terrapene</taxon>
    </lineage>
</organism>
<sequence>IPLEPVLGLSSLQQPVGTHWGARPGTAVNLCVSLRVPQAVPMDLRIGQRFVKPGSDTALLALKQTQQLQHQLFLASLHQQQVEQFTHQHMRVGTPSRASGGPQGQAPGCGDTSHQQPLGRPPPGSEHSCVGEQEAPRPQKDQAVVSDQNSRELKEQ</sequence>
<dbReference type="GeneTree" id="ENSGT00960000189779"/>
<dbReference type="InParanoid" id="A0A674K1C3"/>
<proteinExistence type="predicted"/>
<name>A0A674K1C3_9SAUR</name>
<dbReference type="Ensembl" id="ENSTMTT00000028430.1">
    <property type="protein sequence ID" value="ENSTMTP00000027445.1"/>
    <property type="gene ID" value="ENSTMTG00000020015.1"/>
</dbReference>
<reference evidence="2" key="2">
    <citation type="submission" date="2025-09" db="UniProtKB">
        <authorList>
            <consortium name="Ensembl"/>
        </authorList>
    </citation>
    <scope>IDENTIFICATION</scope>
</reference>
<accession>A0A674K1C3</accession>